<comment type="caution">
    <text evidence="1">The sequence shown here is derived from an EMBL/GenBank/DDBJ whole genome shotgun (WGS) entry which is preliminary data.</text>
</comment>
<dbReference type="EMBL" id="JACHFV010000015">
    <property type="protein sequence ID" value="MBB5296909.1"/>
    <property type="molecule type" value="Genomic_DNA"/>
</dbReference>
<proteinExistence type="predicted"/>
<gene>
    <name evidence="1" type="ORF">HNQ10_003769</name>
</gene>
<dbReference type="Proteomes" id="UP000536909">
    <property type="component" value="Unassembled WGS sequence"/>
</dbReference>
<evidence type="ECO:0000313" key="1">
    <source>
        <dbReference type="EMBL" id="MBB5296909.1"/>
    </source>
</evidence>
<keyword evidence="2" id="KW-1185">Reference proteome</keyword>
<protein>
    <submittedName>
        <fullName evidence="1">Uncharacterized protein</fullName>
    </submittedName>
</protein>
<name>A0ABR6MY84_9DEIO</name>
<organism evidence="1 2">
    <name type="scientific">Deinococcus metallilatus</name>
    <dbReference type="NCBI Taxonomy" id="1211322"/>
    <lineage>
        <taxon>Bacteria</taxon>
        <taxon>Thermotogati</taxon>
        <taxon>Deinococcota</taxon>
        <taxon>Deinococci</taxon>
        <taxon>Deinococcales</taxon>
        <taxon>Deinococcaceae</taxon>
        <taxon>Deinococcus</taxon>
    </lineage>
</organism>
<sequence length="33" mass="3602">MAVKLEVVLVEANDDVERAEFAAVLLVEGEDMP</sequence>
<reference evidence="1 2" key="1">
    <citation type="submission" date="2020-08" db="EMBL/GenBank/DDBJ databases">
        <title>Genomic Encyclopedia of Type Strains, Phase IV (KMG-IV): sequencing the most valuable type-strain genomes for metagenomic binning, comparative biology and taxonomic classification.</title>
        <authorList>
            <person name="Goeker M."/>
        </authorList>
    </citation>
    <scope>NUCLEOTIDE SEQUENCE [LARGE SCALE GENOMIC DNA]</scope>
    <source>
        <strain evidence="1 2">DSM 105434</strain>
    </source>
</reference>
<accession>A0ABR6MY84</accession>
<evidence type="ECO:0000313" key="2">
    <source>
        <dbReference type="Proteomes" id="UP000536909"/>
    </source>
</evidence>